<comment type="caution">
    <text evidence="8">The sequence shown here is derived from an EMBL/GenBank/DDBJ whole genome shotgun (WGS) entry which is preliminary data.</text>
</comment>
<dbReference type="PANTHER" id="PTHR30258">
    <property type="entry name" value="TYPE II SECRETION SYSTEM PROTEIN GSPE-RELATED"/>
    <property type="match status" value="1"/>
</dbReference>
<reference evidence="8 9" key="1">
    <citation type="journal article" date="2015" name="Microbiome">
        <title>Genomic resolution of linkages in carbon, nitrogen, and sulfur cycling among widespread estuary sediment bacteria.</title>
        <authorList>
            <person name="Baker B.J."/>
            <person name="Lazar C.S."/>
            <person name="Teske A.P."/>
            <person name="Dick G.J."/>
        </authorList>
    </citation>
    <scope>NUCLEOTIDE SEQUENCE [LARGE SCALE GENOMIC DNA]</scope>
    <source>
        <strain evidence="8">SM23_40</strain>
    </source>
</reference>
<evidence type="ECO:0000256" key="5">
    <source>
        <dbReference type="ARBA" id="ARBA00022840"/>
    </source>
</evidence>
<feature type="domain" description="Bacterial type II secretion system protein E" evidence="6">
    <location>
        <begin position="182"/>
        <end position="564"/>
    </location>
</feature>
<dbReference type="InterPro" id="IPR007831">
    <property type="entry name" value="T2SS_GspE_N"/>
</dbReference>
<evidence type="ECO:0000256" key="3">
    <source>
        <dbReference type="ARBA" id="ARBA00022490"/>
    </source>
</evidence>
<dbReference type="Pfam" id="PF05157">
    <property type="entry name" value="MshEN"/>
    <property type="match status" value="1"/>
</dbReference>
<dbReference type="InterPro" id="IPR001482">
    <property type="entry name" value="T2SS/T4SS_dom"/>
</dbReference>
<dbReference type="SUPFAM" id="SSF160246">
    <property type="entry name" value="EspE N-terminal domain-like"/>
    <property type="match status" value="1"/>
</dbReference>
<evidence type="ECO:0000256" key="4">
    <source>
        <dbReference type="ARBA" id="ARBA00022741"/>
    </source>
</evidence>
<dbReference type="GO" id="GO:0005886">
    <property type="term" value="C:plasma membrane"/>
    <property type="evidence" value="ECO:0007669"/>
    <property type="project" value="TreeGrafter"/>
</dbReference>
<keyword evidence="4" id="KW-0547">Nucleotide-binding</keyword>
<dbReference type="GO" id="GO:0016887">
    <property type="term" value="F:ATP hydrolysis activity"/>
    <property type="evidence" value="ECO:0007669"/>
    <property type="project" value="InterPro"/>
</dbReference>
<dbReference type="GO" id="GO:0005737">
    <property type="term" value="C:cytoplasm"/>
    <property type="evidence" value="ECO:0007669"/>
    <property type="project" value="UniProtKB-SubCell"/>
</dbReference>
<dbReference type="Gene3D" id="3.40.50.300">
    <property type="entry name" value="P-loop containing nucleotide triphosphate hydrolases"/>
    <property type="match status" value="1"/>
</dbReference>
<gene>
    <name evidence="8" type="ORF">AMJ82_04360</name>
</gene>
<evidence type="ECO:0000313" key="9">
    <source>
        <dbReference type="Proteomes" id="UP000051717"/>
    </source>
</evidence>
<dbReference type="GO" id="GO:0005524">
    <property type="term" value="F:ATP binding"/>
    <property type="evidence" value="ECO:0007669"/>
    <property type="project" value="UniProtKB-KW"/>
</dbReference>
<evidence type="ECO:0000313" key="8">
    <source>
        <dbReference type="EMBL" id="KPK69900.1"/>
    </source>
</evidence>
<proteinExistence type="inferred from homology"/>
<evidence type="ECO:0000259" key="7">
    <source>
        <dbReference type="Pfam" id="PF05157"/>
    </source>
</evidence>
<dbReference type="Proteomes" id="UP000051717">
    <property type="component" value="Unassembled WGS sequence"/>
</dbReference>
<evidence type="ECO:0000256" key="1">
    <source>
        <dbReference type="ARBA" id="ARBA00004496"/>
    </source>
</evidence>
<accession>A0A0S8GDI5</accession>
<dbReference type="InterPro" id="IPR013374">
    <property type="entry name" value="ATPase_typ4_pilus-assembl_PilB"/>
</dbReference>
<dbReference type="InterPro" id="IPR027417">
    <property type="entry name" value="P-loop_NTPase"/>
</dbReference>
<dbReference type="FunFam" id="3.30.450.90:FF:000001">
    <property type="entry name" value="Type II secretion system ATPase GspE"/>
    <property type="match status" value="1"/>
</dbReference>
<dbReference type="NCBIfam" id="TIGR02538">
    <property type="entry name" value="type_IV_pilB"/>
    <property type="match status" value="1"/>
</dbReference>
<evidence type="ECO:0000256" key="2">
    <source>
        <dbReference type="ARBA" id="ARBA00006611"/>
    </source>
</evidence>
<name>A0A0S8GDI5_UNCT6</name>
<dbReference type="Gene3D" id="3.30.300.160">
    <property type="entry name" value="Type II secretion system, protein E, N-terminal domain"/>
    <property type="match status" value="1"/>
</dbReference>
<dbReference type="EMBL" id="LJUI01000025">
    <property type="protein sequence ID" value="KPK69900.1"/>
    <property type="molecule type" value="Genomic_DNA"/>
</dbReference>
<dbReference type="PATRIC" id="fig|1703774.3.peg.1515"/>
<dbReference type="InterPro" id="IPR037257">
    <property type="entry name" value="T2SS_E_N_sf"/>
</dbReference>
<dbReference type="Gene3D" id="3.30.450.90">
    <property type="match status" value="1"/>
</dbReference>
<dbReference type="FunFam" id="3.30.300.160:FF:000002">
    <property type="entry name" value="Type II secretion system protein E"/>
    <property type="match status" value="1"/>
</dbReference>
<dbReference type="CDD" id="cd01129">
    <property type="entry name" value="PulE-GspE-like"/>
    <property type="match status" value="1"/>
</dbReference>
<dbReference type="PANTHER" id="PTHR30258:SF1">
    <property type="entry name" value="PROTEIN TRANSPORT PROTEIN HOFB HOMOLOG"/>
    <property type="match status" value="1"/>
</dbReference>
<dbReference type="FunFam" id="3.40.50.300:FF:000398">
    <property type="entry name" value="Type IV pilus assembly ATPase PilB"/>
    <property type="match status" value="1"/>
</dbReference>
<dbReference type="GO" id="GO:0009297">
    <property type="term" value="P:pilus assembly"/>
    <property type="evidence" value="ECO:0007669"/>
    <property type="project" value="InterPro"/>
</dbReference>
<comment type="similarity">
    <text evidence="2">Belongs to the GSP E family.</text>
</comment>
<protein>
    <submittedName>
        <fullName evidence="8">Type II secretion system protein GspE</fullName>
    </submittedName>
</protein>
<sequence>MAERLGALLVKAELITQQQLEEALKAQDTVGGRLGSSLVRMGFISAERLAGFLSEQFHVPAVELSAATLDESVIGLIPPEVAQRYEVVPVKRVGRLLTVAMGNPTDLFALEDIKFLTGLEVQPVVATETAIQEILNKHYGVGKDLAPVREEEGGGEDIEVLEAGEMAEREEEDLSELIALGQETPVVKLVNFLITDGVRSGASDIHIEPYEKVMRVRFRIDGVLHEVMSPPHRLRAPLTSRVKIMSNLDIAERRVPQDGRIRVRVDEKLIDLRVSVIPTLYGEKIVMRILDKSGLMLDMTELGFEEAALKNFLKAIESPYGIVLVTGPTGSGKTTTLYSALSRLNSPDKHILTVEDPIEYNLRGINQVQVNEDIGLTFASVLRSFLRQAPNIIMVGEIRDAETAEIAIRAALTGHLVLSTIHTNDAPSTVNRLIDMGIDSFLVAASLNLIQAQRLVRRICSNCKEEIVVEPKLLEDIGLKPQEHLGIKLYKGRGCGECGNKGYRGRIGLYEVMPISPTIKSMILERKSTAAIAQEAREEGMIGLREDALRKLTAGITTVEEVLRETAAF</sequence>
<comment type="subcellular location">
    <subcellularLocation>
        <location evidence="1">Cytoplasm</location>
    </subcellularLocation>
</comment>
<evidence type="ECO:0000259" key="6">
    <source>
        <dbReference type="Pfam" id="PF00437"/>
    </source>
</evidence>
<keyword evidence="5" id="KW-0067">ATP-binding</keyword>
<dbReference type="AlphaFoldDB" id="A0A0S8GDI5"/>
<dbReference type="Pfam" id="PF00437">
    <property type="entry name" value="T2SSE"/>
    <property type="match status" value="1"/>
</dbReference>
<feature type="domain" description="Type II secretion system protein GspE N-terminal" evidence="7">
    <location>
        <begin position="57"/>
        <end position="142"/>
    </location>
</feature>
<dbReference type="SUPFAM" id="SSF52540">
    <property type="entry name" value="P-loop containing nucleoside triphosphate hydrolases"/>
    <property type="match status" value="1"/>
</dbReference>
<keyword evidence="3" id="KW-0963">Cytoplasm</keyword>
<organism evidence="8 9">
    <name type="scientific">candidate division TA06 bacterium SM23_40</name>
    <dbReference type="NCBI Taxonomy" id="1703774"/>
    <lineage>
        <taxon>Bacteria</taxon>
        <taxon>Bacteria division TA06</taxon>
    </lineage>
</organism>